<dbReference type="InterPro" id="IPR036291">
    <property type="entry name" value="NAD(P)-bd_dom_sf"/>
</dbReference>
<evidence type="ECO:0000256" key="1">
    <source>
        <dbReference type="ARBA" id="ARBA00006484"/>
    </source>
</evidence>
<reference evidence="3 4" key="1">
    <citation type="journal article" date="2017" name="Curr. Biol.">
        <title>Genome architecture and evolution of a unichromosomal asexual nematode.</title>
        <authorList>
            <person name="Fradin H."/>
            <person name="Zegar C."/>
            <person name="Gutwein M."/>
            <person name="Lucas J."/>
            <person name="Kovtun M."/>
            <person name="Corcoran D."/>
            <person name="Baugh L.R."/>
            <person name="Kiontke K."/>
            <person name="Gunsalus K."/>
            <person name="Fitch D.H."/>
            <person name="Piano F."/>
        </authorList>
    </citation>
    <scope>NUCLEOTIDE SEQUENCE [LARGE SCALE GENOMIC DNA]</scope>
    <source>
        <strain evidence="3">PF1309</strain>
    </source>
</reference>
<organism evidence="3 4">
    <name type="scientific">Diploscapter pachys</name>
    <dbReference type="NCBI Taxonomy" id="2018661"/>
    <lineage>
        <taxon>Eukaryota</taxon>
        <taxon>Metazoa</taxon>
        <taxon>Ecdysozoa</taxon>
        <taxon>Nematoda</taxon>
        <taxon>Chromadorea</taxon>
        <taxon>Rhabditida</taxon>
        <taxon>Rhabditina</taxon>
        <taxon>Rhabditomorpha</taxon>
        <taxon>Rhabditoidea</taxon>
        <taxon>Rhabditidae</taxon>
        <taxon>Diploscapter</taxon>
    </lineage>
</organism>
<keyword evidence="4" id="KW-1185">Reference proteome</keyword>
<dbReference type="AlphaFoldDB" id="A0A2A2LWL0"/>
<dbReference type="STRING" id="2018661.A0A2A2LWL0"/>
<proteinExistence type="inferred from homology"/>
<dbReference type="OrthoDB" id="10253736at2759"/>
<comment type="caution">
    <text evidence="3">The sequence shown here is derived from an EMBL/GenBank/DDBJ whole genome shotgun (WGS) entry which is preliminary data.</text>
</comment>
<keyword evidence="2" id="KW-0560">Oxidoreductase</keyword>
<evidence type="ECO:0000313" key="3">
    <source>
        <dbReference type="EMBL" id="PAV90387.1"/>
    </source>
</evidence>
<evidence type="ECO:0000313" key="4">
    <source>
        <dbReference type="Proteomes" id="UP000218231"/>
    </source>
</evidence>
<protein>
    <submittedName>
        <fullName evidence="3">Uncharacterized protein</fullName>
    </submittedName>
</protein>
<gene>
    <name evidence="3" type="ORF">WR25_06541</name>
</gene>
<dbReference type="PANTHER" id="PTHR24322:SF736">
    <property type="entry name" value="RETINOL DEHYDROGENASE 10"/>
    <property type="match status" value="1"/>
</dbReference>
<sequence length="172" mass="19124">MSAIAEAAEDMHMRFGKVDILVNNAAIINGRPLIDLPFNAIDKAIKINTIAYLHVSQNQGCSQTVKHFLPTMLESNSGVKTTVVCPGHIKTELFKGFHNNSIIHPSLTAEYVAQKAIHAILADRDMVAMPFMNYIVILSKAILPRRALELIADYMGHTHAMDKFIGRQPLKY</sequence>
<evidence type="ECO:0000256" key="2">
    <source>
        <dbReference type="ARBA" id="ARBA00023002"/>
    </source>
</evidence>
<dbReference type="InterPro" id="IPR002347">
    <property type="entry name" value="SDR_fam"/>
</dbReference>
<name>A0A2A2LWL0_9BILA</name>
<dbReference type="Gene3D" id="3.40.50.720">
    <property type="entry name" value="NAD(P)-binding Rossmann-like Domain"/>
    <property type="match status" value="2"/>
</dbReference>
<dbReference type="Proteomes" id="UP000218231">
    <property type="component" value="Unassembled WGS sequence"/>
</dbReference>
<dbReference type="Pfam" id="PF00106">
    <property type="entry name" value="adh_short"/>
    <property type="match status" value="1"/>
</dbReference>
<dbReference type="PANTHER" id="PTHR24322">
    <property type="entry name" value="PKSB"/>
    <property type="match status" value="1"/>
</dbReference>
<dbReference type="SUPFAM" id="SSF51735">
    <property type="entry name" value="NAD(P)-binding Rossmann-fold domains"/>
    <property type="match status" value="1"/>
</dbReference>
<accession>A0A2A2LWL0</accession>
<dbReference type="EMBL" id="LIAE01006377">
    <property type="protein sequence ID" value="PAV90387.1"/>
    <property type="molecule type" value="Genomic_DNA"/>
</dbReference>
<dbReference type="GO" id="GO:0016616">
    <property type="term" value="F:oxidoreductase activity, acting on the CH-OH group of donors, NAD or NADP as acceptor"/>
    <property type="evidence" value="ECO:0007669"/>
    <property type="project" value="TreeGrafter"/>
</dbReference>
<comment type="similarity">
    <text evidence="1">Belongs to the short-chain dehydrogenases/reductases (SDR) family.</text>
</comment>